<accession>A0ABQ1GUF5</accession>
<feature type="transmembrane region" description="Helical" evidence="2">
    <location>
        <begin position="16"/>
        <end position="43"/>
    </location>
</feature>
<feature type="transmembrane region" description="Helical" evidence="2">
    <location>
        <begin position="136"/>
        <end position="154"/>
    </location>
</feature>
<comment type="similarity">
    <text evidence="1">Belongs to the DedA family.</text>
</comment>
<evidence type="ECO:0000313" key="5">
    <source>
        <dbReference type="Proteomes" id="UP000609323"/>
    </source>
</evidence>
<dbReference type="PANTHER" id="PTHR42709">
    <property type="entry name" value="ALKALINE PHOSPHATASE LIKE PROTEIN"/>
    <property type="match status" value="1"/>
</dbReference>
<evidence type="ECO:0000313" key="4">
    <source>
        <dbReference type="EMBL" id="GGA50624.1"/>
    </source>
</evidence>
<evidence type="ECO:0000256" key="2">
    <source>
        <dbReference type="SAM" id="Phobius"/>
    </source>
</evidence>
<reference evidence="5" key="1">
    <citation type="journal article" date="2019" name="Int. J. Syst. Evol. Microbiol.">
        <title>The Global Catalogue of Microorganisms (GCM) 10K type strain sequencing project: providing services to taxonomists for standard genome sequencing and annotation.</title>
        <authorList>
            <consortium name="The Broad Institute Genomics Platform"/>
            <consortium name="The Broad Institute Genome Sequencing Center for Infectious Disease"/>
            <person name="Wu L."/>
            <person name="Ma J."/>
        </authorList>
    </citation>
    <scope>NUCLEOTIDE SEQUENCE [LARGE SCALE GENOMIC DNA]</scope>
    <source>
        <strain evidence="5">CGMCC 1.15044</strain>
    </source>
</reference>
<keyword evidence="2" id="KW-0472">Membrane</keyword>
<evidence type="ECO:0000259" key="3">
    <source>
        <dbReference type="Pfam" id="PF09335"/>
    </source>
</evidence>
<proteinExistence type="inferred from homology"/>
<sequence length="201" mass="22533">MLSDIVSNLLHWIEGLGYFGIMIGLMVEVIPSEIVLAYAGYLVHQGEISFVGAVIFGTLGALIAQIFLYWIGRYGGRPVLDKYGKYIFLTKKHIDASEAWFLKYGSGMVFFARFVPVARQAISIPAGLAKMKLSRFILLTTLASIPWSILFIYLGKILGQNWETIDEKAKPYLMPILLVALALLIVYVLIKWFYSSKKKGA</sequence>
<dbReference type="InterPro" id="IPR032816">
    <property type="entry name" value="VTT_dom"/>
</dbReference>
<organism evidence="4 5">
    <name type="scientific">Paenibacillus physcomitrellae</name>
    <dbReference type="NCBI Taxonomy" id="1619311"/>
    <lineage>
        <taxon>Bacteria</taxon>
        <taxon>Bacillati</taxon>
        <taxon>Bacillota</taxon>
        <taxon>Bacilli</taxon>
        <taxon>Bacillales</taxon>
        <taxon>Paenibacillaceae</taxon>
        <taxon>Paenibacillus</taxon>
    </lineage>
</organism>
<dbReference type="Proteomes" id="UP000609323">
    <property type="component" value="Unassembled WGS sequence"/>
</dbReference>
<comment type="caution">
    <text evidence="4">The sequence shown here is derived from an EMBL/GenBank/DDBJ whole genome shotgun (WGS) entry which is preliminary data.</text>
</comment>
<feature type="transmembrane region" description="Helical" evidence="2">
    <location>
        <begin position="174"/>
        <end position="194"/>
    </location>
</feature>
<gene>
    <name evidence="4" type="ORF">GCM10010917_39870</name>
</gene>
<protein>
    <submittedName>
        <fullName evidence="4">Membrane protein</fullName>
    </submittedName>
</protein>
<dbReference type="Pfam" id="PF09335">
    <property type="entry name" value="VTT_dom"/>
    <property type="match status" value="1"/>
</dbReference>
<feature type="transmembrane region" description="Helical" evidence="2">
    <location>
        <begin position="99"/>
        <end position="115"/>
    </location>
</feature>
<keyword evidence="2" id="KW-1133">Transmembrane helix</keyword>
<keyword evidence="5" id="KW-1185">Reference proteome</keyword>
<name>A0ABQ1GUF5_9BACL</name>
<keyword evidence="2" id="KW-0812">Transmembrane</keyword>
<dbReference type="PANTHER" id="PTHR42709:SF8">
    <property type="entry name" value="UNDECAPRENYL PHOSPHATE TRANSPORTER A"/>
    <property type="match status" value="1"/>
</dbReference>
<feature type="transmembrane region" description="Helical" evidence="2">
    <location>
        <begin position="50"/>
        <end position="71"/>
    </location>
</feature>
<dbReference type="InterPro" id="IPR051311">
    <property type="entry name" value="DedA_domain"/>
</dbReference>
<evidence type="ECO:0000256" key="1">
    <source>
        <dbReference type="ARBA" id="ARBA00010792"/>
    </source>
</evidence>
<dbReference type="EMBL" id="BMHF01000021">
    <property type="protein sequence ID" value="GGA50624.1"/>
    <property type="molecule type" value="Genomic_DNA"/>
</dbReference>
<feature type="domain" description="VTT" evidence="3">
    <location>
        <begin position="30"/>
        <end position="156"/>
    </location>
</feature>